<keyword evidence="3" id="KW-1185">Reference proteome</keyword>
<proteinExistence type="predicted"/>
<dbReference type="PANTHER" id="PTHR37850:SF3">
    <property type="entry name" value="BLR7815 PROTEIN"/>
    <property type="match status" value="1"/>
</dbReference>
<organism evidence="2 3">
    <name type="scientific">Donghicola eburneus</name>
    <dbReference type="NCBI Taxonomy" id="393278"/>
    <lineage>
        <taxon>Bacteria</taxon>
        <taxon>Pseudomonadati</taxon>
        <taxon>Pseudomonadota</taxon>
        <taxon>Alphaproteobacteria</taxon>
        <taxon>Rhodobacterales</taxon>
        <taxon>Roseobacteraceae</taxon>
        <taxon>Donghicola</taxon>
    </lineage>
</organism>
<feature type="domain" description="SAF" evidence="1">
    <location>
        <begin position="367"/>
        <end position="432"/>
    </location>
</feature>
<protein>
    <recommendedName>
        <fullName evidence="1">SAF domain-containing protein</fullName>
    </recommendedName>
</protein>
<dbReference type="SUPFAM" id="SSF51735">
    <property type="entry name" value="NAD(P)-binding Rossmann-fold domains"/>
    <property type="match status" value="1"/>
</dbReference>
<evidence type="ECO:0000259" key="1">
    <source>
        <dbReference type="SMART" id="SM00858"/>
    </source>
</evidence>
<reference evidence="3" key="1">
    <citation type="submission" date="2016-09" db="EMBL/GenBank/DDBJ databases">
        <authorList>
            <person name="Wibberg D."/>
        </authorList>
    </citation>
    <scope>NUCLEOTIDE SEQUENCE [LARGE SCALE GENOMIC DNA]</scope>
</reference>
<gene>
    <name evidence="2" type="ORF">KARMA_0355</name>
</gene>
<dbReference type="RefSeq" id="WP_072703103.1">
    <property type="nucleotide sequence ID" value="NZ_FMJB01000015.1"/>
</dbReference>
<dbReference type="Pfam" id="PF21135">
    <property type="entry name" value="DRL_cat"/>
    <property type="match status" value="1"/>
</dbReference>
<dbReference type="InterPro" id="IPR036291">
    <property type="entry name" value="NAD(P)-bd_dom_sf"/>
</dbReference>
<dbReference type="PANTHER" id="PTHR37850">
    <property type="entry name" value="STRU PROTEIN"/>
    <property type="match status" value="1"/>
</dbReference>
<name>A0A1M4MV83_9RHOB</name>
<dbReference type="InterPro" id="IPR048423">
    <property type="entry name" value="DRL_cat"/>
</dbReference>
<evidence type="ECO:0000313" key="3">
    <source>
        <dbReference type="Proteomes" id="UP000184085"/>
    </source>
</evidence>
<dbReference type="Pfam" id="PF01408">
    <property type="entry name" value="GFO_IDH_MocA"/>
    <property type="match status" value="1"/>
</dbReference>
<sequence length="457" mass="48501">MNLYTKLAARQAEANPIRVGLIGSGKFGSMFLSQVRHIPGMHLVGIADLSAERAKKAMINTGWDTDAAVASTLSDAMNSGKTCLTEDSAELIKTPGMEVIIDATGNPAAGIRHALLAAVNGCHMIMVNVEADVLAGAYLVQEFDKAGLVYSMAYGDQPALVCEQIDWARACGFKVVAAGKGTKYLPEFAQSTPDTVWGHYGLTPEEAEAGGMNPQMFNSFLDGTKSALEMAAISNAAGLLAPRDGLLFPPAGVHDLPEVLKPRAHGGMLEQAGMVEVVSSLERDGRQVIGDLRWGVYVTLEASDEEGKGADYVRRCFKEYGVTTDKSGRYATLYRPSHLIGLELGISVASAALRGEPTGRTNGLVSDVVAVAKKGLKPGDMLDGEGGYTVWGRIARAEDSLAAKALPIGLAHGMKLTREVPEGQMVSWDDVEASDSQAVTVRRTMEQAFSKQLLAAE</sequence>
<dbReference type="AlphaFoldDB" id="A0A1M4MV83"/>
<dbReference type="InterPro" id="IPR013974">
    <property type="entry name" value="SAF"/>
</dbReference>
<dbReference type="Proteomes" id="UP000184085">
    <property type="component" value="Unassembled WGS sequence"/>
</dbReference>
<dbReference type="Pfam" id="PF08666">
    <property type="entry name" value="SAF"/>
    <property type="match status" value="1"/>
</dbReference>
<dbReference type="CDD" id="cd11616">
    <property type="entry name" value="SAF_DH_OX_like"/>
    <property type="match status" value="1"/>
</dbReference>
<dbReference type="Gene3D" id="3.40.50.720">
    <property type="entry name" value="NAD(P)-binding Rossmann-like Domain"/>
    <property type="match status" value="1"/>
</dbReference>
<accession>A0A1M4MV83</accession>
<evidence type="ECO:0000313" key="2">
    <source>
        <dbReference type="EMBL" id="SCM66182.1"/>
    </source>
</evidence>
<dbReference type="InterPro" id="IPR000683">
    <property type="entry name" value="Gfo/Idh/MocA-like_OxRdtase_N"/>
</dbReference>
<dbReference type="GO" id="GO:0000166">
    <property type="term" value="F:nucleotide binding"/>
    <property type="evidence" value="ECO:0007669"/>
    <property type="project" value="InterPro"/>
</dbReference>
<dbReference type="SMART" id="SM00858">
    <property type="entry name" value="SAF"/>
    <property type="match status" value="1"/>
</dbReference>
<dbReference type="EMBL" id="FMJB01000015">
    <property type="protein sequence ID" value="SCM66182.1"/>
    <property type="molecule type" value="Genomic_DNA"/>
</dbReference>